<feature type="transmembrane region" description="Helical" evidence="2">
    <location>
        <begin position="12"/>
        <end position="30"/>
    </location>
</feature>
<evidence type="ECO:0000256" key="1">
    <source>
        <dbReference type="SAM" id="MobiDB-lite"/>
    </source>
</evidence>
<accession>A0A8H9H4B3</accession>
<protein>
    <recommendedName>
        <fullName evidence="5">DUF2637 domain-containing protein</fullName>
    </recommendedName>
</protein>
<feature type="transmembrane region" description="Helical" evidence="2">
    <location>
        <begin position="99"/>
        <end position="116"/>
    </location>
</feature>
<dbReference type="Proteomes" id="UP000653480">
    <property type="component" value="Unassembled WGS sequence"/>
</dbReference>
<dbReference type="AlphaFoldDB" id="A0A8H9H4B3"/>
<keyword evidence="2" id="KW-0812">Transmembrane</keyword>
<dbReference type="Pfam" id="PF10935">
    <property type="entry name" value="DUF2637"/>
    <property type="match status" value="1"/>
</dbReference>
<name>A0A8H9H4B3_9ACTN</name>
<dbReference type="OrthoDB" id="3393357at2"/>
<feature type="compositionally biased region" description="Acidic residues" evidence="1">
    <location>
        <begin position="150"/>
        <end position="160"/>
    </location>
</feature>
<dbReference type="EMBL" id="BMMN01000014">
    <property type="protein sequence ID" value="GGO26714.1"/>
    <property type="molecule type" value="Genomic_DNA"/>
</dbReference>
<evidence type="ECO:0000256" key="2">
    <source>
        <dbReference type="SAM" id="Phobius"/>
    </source>
</evidence>
<organism evidence="3 4">
    <name type="scientific">Microbispora bryophytorum</name>
    <dbReference type="NCBI Taxonomy" id="1460882"/>
    <lineage>
        <taxon>Bacteria</taxon>
        <taxon>Bacillati</taxon>
        <taxon>Actinomycetota</taxon>
        <taxon>Actinomycetes</taxon>
        <taxon>Streptosporangiales</taxon>
        <taxon>Streptosporangiaceae</taxon>
        <taxon>Microbispora</taxon>
    </lineage>
</organism>
<evidence type="ECO:0000313" key="3">
    <source>
        <dbReference type="EMBL" id="GGO26714.1"/>
    </source>
</evidence>
<dbReference type="RefSeq" id="WP_142575060.1">
    <property type="nucleotide sequence ID" value="NZ_BMMN01000014.1"/>
</dbReference>
<proteinExistence type="predicted"/>
<dbReference type="InterPro" id="IPR021235">
    <property type="entry name" value="DUF2637"/>
</dbReference>
<gene>
    <name evidence="3" type="ORF">GCM10011574_59490</name>
</gene>
<feature type="transmembrane region" description="Helical" evidence="2">
    <location>
        <begin position="42"/>
        <end position="65"/>
    </location>
</feature>
<reference evidence="3" key="1">
    <citation type="journal article" date="2014" name="Int. J. Syst. Evol. Microbiol.">
        <title>Complete genome sequence of Corynebacterium casei LMG S-19264T (=DSM 44701T), isolated from a smear-ripened cheese.</title>
        <authorList>
            <consortium name="US DOE Joint Genome Institute (JGI-PGF)"/>
            <person name="Walter F."/>
            <person name="Albersmeier A."/>
            <person name="Kalinowski J."/>
            <person name="Ruckert C."/>
        </authorList>
    </citation>
    <scope>NUCLEOTIDE SEQUENCE</scope>
    <source>
        <strain evidence="3">CGMCC 4.7138</strain>
    </source>
</reference>
<keyword evidence="4" id="KW-1185">Reference proteome</keyword>
<comment type="caution">
    <text evidence="3">The sequence shown here is derived from an EMBL/GenBank/DDBJ whole genome shotgun (WGS) entry which is preliminary data.</text>
</comment>
<feature type="region of interest" description="Disordered" evidence="1">
    <location>
        <begin position="130"/>
        <end position="161"/>
    </location>
</feature>
<keyword evidence="2" id="KW-0472">Membrane</keyword>
<evidence type="ECO:0000313" key="4">
    <source>
        <dbReference type="Proteomes" id="UP000653480"/>
    </source>
</evidence>
<evidence type="ECO:0008006" key="5">
    <source>
        <dbReference type="Google" id="ProtNLM"/>
    </source>
</evidence>
<feature type="transmembrane region" description="Helical" evidence="2">
    <location>
        <begin position="74"/>
        <end position="93"/>
    </location>
</feature>
<sequence>MRSDRWIRNTTTASVVLVALIAAVVSFRHMHRLALDHHEDPLAAALIPLAVDGTIVAASMSLLLASRYGSRGGVLPWTLLIVGSLASLGANVAVAEPSLIGRVIAAWPSFALIGAYEMLMSQIRRSADGQAEAQDSSTLSADPAARPDAMEEQGDREDAELSTVQSANGRSLQREAWRWAQQNPQTDGNLPSGVAIARAFARSPRWGRRSRPGKWCTSCHRVIRFCRLSGEGVGERFLVRCVAADHA</sequence>
<reference evidence="3" key="2">
    <citation type="submission" date="2020-09" db="EMBL/GenBank/DDBJ databases">
        <authorList>
            <person name="Sun Q."/>
            <person name="Zhou Y."/>
        </authorList>
    </citation>
    <scope>NUCLEOTIDE SEQUENCE</scope>
    <source>
        <strain evidence="3">CGMCC 4.7138</strain>
    </source>
</reference>
<keyword evidence="2" id="KW-1133">Transmembrane helix</keyword>